<sequence length="214" mass="23585">MPYVSRPGRVLRPASYPTPETVSLPAIISTPFSLARHNYGLLPQPTIQWLTSHPQFFSSVSSPASAPPFTQLPKLPYLSHTVRSQHKDPHVSAYSEAGPVSSSSQESFVPSANNSSHYHSNRQINHPSISRADSTPHSLRRSTHDGENDIHVDVTPTAVIEERLRATARALEEVPIDVEQYVWKEKEGLKPSPPAKSLSLDTMHSAGSGWNKKN</sequence>
<protein>
    <submittedName>
        <fullName evidence="2">Uncharacterized protein</fullName>
    </submittedName>
</protein>
<dbReference type="Proteomes" id="UP000178912">
    <property type="component" value="Unassembled WGS sequence"/>
</dbReference>
<name>A0A1E1LKT8_9HELO</name>
<feature type="compositionally biased region" description="Basic and acidic residues" evidence="1">
    <location>
        <begin position="142"/>
        <end position="152"/>
    </location>
</feature>
<dbReference type="EMBL" id="FJUX01000137">
    <property type="protein sequence ID" value="CZT11121.1"/>
    <property type="molecule type" value="Genomic_DNA"/>
</dbReference>
<evidence type="ECO:0000313" key="3">
    <source>
        <dbReference type="Proteomes" id="UP000178912"/>
    </source>
</evidence>
<reference evidence="3" key="1">
    <citation type="submission" date="2016-03" db="EMBL/GenBank/DDBJ databases">
        <authorList>
            <person name="Guldener U."/>
        </authorList>
    </citation>
    <scope>NUCLEOTIDE SEQUENCE [LARGE SCALE GENOMIC DNA]</scope>
    <source>
        <strain evidence="3">04CH-RAC-A.6.1</strain>
    </source>
</reference>
<evidence type="ECO:0000313" key="2">
    <source>
        <dbReference type="EMBL" id="CZT11121.1"/>
    </source>
</evidence>
<feature type="compositionally biased region" description="Low complexity" evidence="1">
    <location>
        <begin position="99"/>
        <end position="111"/>
    </location>
</feature>
<organism evidence="2 3">
    <name type="scientific">Rhynchosporium agropyri</name>
    <dbReference type="NCBI Taxonomy" id="914238"/>
    <lineage>
        <taxon>Eukaryota</taxon>
        <taxon>Fungi</taxon>
        <taxon>Dikarya</taxon>
        <taxon>Ascomycota</taxon>
        <taxon>Pezizomycotina</taxon>
        <taxon>Leotiomycetes</taxon>
        <taxon>Helotiales</taxon>
        <taxon>Ploettnerulaceae</taxon>
        <taxon>Rhynchosporium</taxon>
    </lineage>
</organism>
<feature type="region of interest" description="Disordered" evidence="1">
    <location>
        <begin position="82"/>
        <end position="154"/>
    </location>
</feature>
<dbReference type="AlphaFoldDB" id="A0A1E1LKT8"/>
<gene>
    <name evidence="2" type="ORF">RAG0_15373</name>
</gene>
<feature type="compositionally biased region" description="Polar residues" evidence="1">
    <location>
        <begin position="112"/>
        <end position="137"/>
    </location>
</feature>
<feature type="region of interest" description="Disordered" evidence="1">
    <location>
        <begin position="186"/>
        <end position="214"/>
    </location>
</feature>
<evidence type="ECO:0000256" key="1">
    <source>
        <dbReference type="SAM" id="MobiDB-lite"/>
    </source>
</evidence>
<accession>A0A1E1LKT8</accession>
<proteinExistence type="predicted"/>
<keyword evidence="3" id="KW-1185">Reference proteome</keyword>